<evidence type="ECO:0000259" key="4">
    <source>
        <dbReference type="Pfam" id="PF24883"/>
    </source>
</evidence>
<keyword evidence="1" id="KW-0677">Repeat</keyword>
<feature type="repeat" description="ANK" evidence="3">
    <location>
        <begin position="1205"/>
        <end position="1237"/>
    </location>
</feature>
<gene>
    <name evidence="5" type="ORF">FGG08_005568</name>
</gene>
<feature type="repeat" description="ANK" evidence="3">
    <location>
        <begin position="822"/>
        <end position="854"/>
    </location>
</feature>
<dbReference type="SMART" id="SM00248">
    <property type="entry name" value="ANK"/>
    <property type="match status" value="21"/>
</dbReference>
<name>A0A9P8I700_9PEZI</name>
<sequence length="1437" mass="158495">MIRVGKLTYPRFYLVGLPQAFQNLLLELIPAAPVWGFPVPVPSAGDINLFAYTLLDSLNNNRKEVGDNRGKQKRIIFVGHGFGGIVVKQALIFANTNQKYQEIAATTSKLAPDISRWENLLLEMIPTTVRRSNTRLSRFLEKLSAHVEALSVDFYWIAKKYRIINLLDPNTDSWVDGFNLQSLGNNAEENISFKNMLTTSAIYDKDEDLMLLYQCLAPLDLIYGVNTFEDSGYIECLERLSCPWHSIIGVNLPVDLGPAKDELRDRLFSHLQSPKRNEENFHASIQLIGPPGCGKAILLRNLAYMAKVRTDKIIVTFFKDAFKTPNPSSLDLLATFLCQILSQKPSMFCRVESYYRFCCERGIWTERALWIFVRRLLRDAPEYELLIFVNDLTEWPLLCQPVFSLLAGIVTSLKHGCQIIFTSQEQQSNAISNPTLVNKLVGYETWNRIIKTKIADLSCTRTVPKSLGEKIDCQIQQFAPDFLTPTLYLQQISRLAVLSTPAAIEQGLRVLPYSEREIYRNCISHLANTTPEILEWSRHALSWVVHAFRPLSIQEISVAVAISQAGANPSLDSIRMNIPEKMWEDLDRHLGLFIRRYNQTVLLFHESTKDFLLSCGSSAGQNPQDTFKLLSHAELASFCLDYISAVTLDIPSTVDRSSMFGHPYDLAMTNIEYVFLQYAAEYWPEHYSQAGFTDELDKHTRIFLKDPNLRSKWYNIFWATTSKLTRPDPYGATELGIACELGLTGVVRQLIGGGGDFIKNQEELDRPLDLAVRNRHVDIIDHLLHAGARSKTALHFAARNDDVHTIKRLLSHDCGINAEDSSGATALHAAAECGCLEAVKTLIACDADRSKADGNGYSPLDRAVSAGHIEIVSLLLRQESCINGADFVRAASFGHTEVVKKLVDPNAVVNMLEEGDRTLALAAAVERGHTEIVCLLINAGADITSSAFQLAARNGDLDIVHTLIETLKSRGSPLDDSITGHSLHFASENGHLEVVRELFDAGVSLESHDQKRQTALHRAAGRSRTDIVKYLLECSADRYATDDDDLMPFHLAAKGGHVSTLEALQEATDYRPDDLSLYLAVEGGHLVMVKYLLRLKPKPTAAPQSDGKSPDSALRKAASKGYSAIVRELCKAGVNVNRRTGVISPLHEAASKGHYRAVSSLIENGADVNARGPTRQTPLHQSVAYPEVVQILLNKRSDPNAVDIDERRPLHLAVEEKCEKSVQILLDHGADVNVADENMNTPLHLAAEKGEVGIVQLLLDRNARADPLNSTRSSPLHLAVPAGHQNVIMALLTAGAEADGIDSSSATPLYLAAYHGRLQAVKVLHQKGASLGCTSFRTWSPLHAAADSADITSYLIQAGADKEARTKSGLTPLMLAAIWACGAVVEVLVKAGADVNQKDRGGGTVLDKAIQGGDGECIRLIREAGGKTRTDGKEEVA</sequence>
<dbReference type="Pfam" id="PF12796">
    <property type="entry name" value="Ank_2"/>
    <property type="match status" value="5"/>
</dbReference>
<evidence type="ECO:0000313" key="5">
    <source>
        <dbReference type="EMBL" id="KAH0537655.1"/>
    </source>
</evidence>
<dbReference type="PROSITE" id="PS50297">
    <property type="entry name" value="ANK_REP_REGION"/>
    <property type="match status" value="12"/>
</dbReference>
<feature type="repeat" description="ANK" evidence="3">
    <location>
        <begin position="1271"/>
        <end position="1303"/>
    </location>
</feature>
<dbReference type="SUPFAM" id="SSF52540">
    <property type="entry name" value="P-loop containing nucleoside triphosphate hydrolases"/>
    <property type="match status" value="1"/>
</dbReference>
<feature type="repeat" description="ANK" evidence="3">
    <location>
        <begin position="916"/>
        <end position="948"/>
    </location>
</feature>
<dbReference type="Proteomes" id="UP000698800">
    <property type="component" value="Unassembled WGS sequence"/>
</dbReference>
<feature type="repeat" description="ANK" evidence="3">
    <location>
        <begin position="1144"/>
        <end position="1173"/>
    </location>
</feature>
<evidence type="ECO:0000313" key="6">
    <source>
        <dbReference type="Proteomes" id="UP000698800"/>
    </source>
</evidence>
<evidence type="ECO:0000256" key="3">
    <source>
        <dbReference type="PROSITE-ProRule" id="PRU00023"/>
    </source>
</evidence>
<comment type="caution">
    <text evidence="5">The sequence shown here is derived from an EMBL/GenBank/DDBJ whole genome shotgun (WGS) entry which is preliminary data.</text>
</comment>
<proteinExistence type="predicted"/>
<dbReference type="PANTHER" id="PTHR24198">
    <property type="entry name" value="ANKYRIN REPEAT AND PROTEIN KINASE DOMAIN-CONTAINING PROTEIN"/>
    <property type="match status" value="1"/>
</dbReference>
<feature type="repeat" description="ANK" evidence="3">
    <location>
        <begin position="983"/>
        <end position="1010"/>
    </location>
</feature>
<reference evidence="5" key="1">
    <citation type="submission" date="2021-03" db="EMBL/GenBank/DDBJ databases">
        <title>Comparative genomics and phylogenomic investigation of the class Geoglossomycetes provide insights into ecological specialization and systematics.</title>
        <authorList>
            <person name="Melie T."/>
            <person name="Pirro S."/>
            <person name="Miller A.N."/>
            <person name="Quandt A."/>
        </authorList>
    </citation>
    <scope>NUCLEOTIDE SEQUENCE</scope>
    <source>
        <strain evidence="5">GBOQ0MN5Z8</strain>
    </source>
</reference>
<protein>
    <recommendedName>
        <fullName evidence="4">Nephrocystin 3-like N-terminal domain-containing protein</fullName>
    </recommendedName>
</protein>
<feature type="repeat" description="ANK" evidence="3">
    <location>
        <begin position="1238"/>
        <end position="1270"/>
    </location>
</feature>
<dbReference type="PANTHER" id="PTHR24198:SF165">
    <property type="entry name" value="ANKYRIN REPEAT-CONTAINING PROTEIN-RELATED"/>
    <property type="match status" value="1"/>
</dbReference>
<dbReference type="Gene3D" id="1.25.40.20">
    <property type="entry name" value="Ankyrin repeat-containing domain"/>
    <property type="match status" value="4"/>
</dbReference>
<organism evidence="5 6">
    <name type="scientific">Glutinoglossum americanum</name>
    <dbReference type="NCBI Taxonomy" id="1670608"/>
    <lineage>
        <taxon>Eukaryota</taxon>
        <taxon>Fungi</taxon>
        <taxon>Dikarya</taxon>
        <taxon>Ascomycota</taxon>
        <taxon>Pezizomycotina</taxon>
        <taxon>Geoglossomycetes</taxon>
        <taxon>Geoglossales</taxon>
        <taxon>Geoglossaceae</taxon>
        <taxon>Glutinoglossum</taxon>
    </lineage>
</organism>
<feature type="repeat" description="ANK" evidence="3">
    <location>
        <begin position="1368"/>
        <end position="1400"/>
    </location>
</feature>
<dbReference type="SUPFAM" id="SSF48403">
    <property type="entry name" value="Ankyrin repeat"/>
    <property type="match status" value="2"/>
</dbReference>
<dbReference type="OrthoDB" id="5090952at2759"/>
<feature type="repeat" description="ANK" evidence="3">
    <location>
        <begin position="1304"/>
        <end position="1336"/>
    </location>
</feature>
<keyword evidence="2 3" id="KW-0040">ANK repeat</keyword>
<dbReference type="InterPro" id="IPR036770">
    <property type="entry name" value="Ankyrin_rpt-contain_sf"/>
</dbReference>
<dbReference type="InterPro" id="IPR027417">
    <property type="entry name" value="P-loop_NTPase"/>
</dbReference>
<accession>A0A9P8I700</accession>
<keyword evidence="6" id="KW-1185">Reference proteome</keyword>
<feature type="repeat" description="ANK" evidence="3">
    <location>
        <begin position="855"/>
        <end position="887"/>
    </location>
</feature>
<feature type="repeat" description="ANK" evidence="3">
    <location>
        <begin position="789"/>
        <end position="821"/>
    </location>
</feature>
<dbReference type="InterPro" id="IPR002110">
    <property type="entry name" value="Ankyrin_rpt"/>
</dbReference>
<dbReference type="Pfam" id="PF00023">
    <property type="entry name" value="Ank"/>
    <property type="match status" value="1"/>
</dbReference>
<evidence type="ECO:0000256" key="1">
    <source>
        <dbReference type="ARBA" id="ARBA00022737"/>
    </source>
</evidence>
<dbReference type="PROSITE" id="PS50088">
    <property type="entry name" value="ANK_REPEAT"/>
    <property type="match status" value="12"/>
</dbReference>
<dbReference type="PRINTS" id="PR01415">
    <property type="entry name" value="ANKYRIN"/>
</dbReference>
<dbReference type="Pfam" id="PF24883">
    <property type="entry name" value="NPHP3_N"/>
    <property type="match status" value="1"/>
</dbReference>
<evidence type="ECO:0000256" key="2">
    <source>
        <dbReference type="ARBA" id="ARBA00023043"/>
    </source>
</evidence>
<dbReference type="EMBL" id="JAGHQL010000135">
    <property type="protein sequence ID" value="KAH0537655.1"/>
    <property type="molecule type" value="Genomic_DNA"/>
</dbReference>
<feature type="repeat" description="ANK" evidence="3">
    <location>
        <begin position="1011"/>
        <end position="1043"/>
    </location>
</feature>
<dbReference type="InterPro" id="IPR056884">
    <property type="entry name" value="NPHP3-like_N"/>
</dbReference>
<feature type="domain" description="Nephrocystin 3-like N-terminal" evidence="4">
    <location>
        <begin position="285"/>
        <end position="423"/>
    </location>
</feature>